<dbReference type="Proteomes" id="UP000029981">
    <property type="component" value="Chromosome 1"/>
</dbReference>
<proteinExistence type="predicted"/>
<keyword evidence="2" id="KW-1185">Reference proteome</keyword>
<evidence type="ECO:0000313" key="2">
    <source>
        <dbReference type="Proteomes" id="UP000029981"/>
    </source>
</evidence>
<dbReference type="AlphaFoldDB" id="A0A0A0LXV8"/>
<accession>A0A0A0LXV8</accession>
<organism evidence="1 2">
    <name type="scientific">Cucumis sativus</name>
    <name type="common">Cucumber</name>
    <dbReference type="NCBI Taxonomy" id="3659"/>
    <lineage>
        <taxon>Eukaryota</taxon>
        <taxon>Viridiplantae</taxon>
        <taxon>Streptophyta</taxon>
        <taxon>Embryophyta</taxon>
        <taxon>Tracheophyta</taxon>
        <taxon>Spermatophyta</taxon>
        <taxon>Magnoliopsida</taxon>
        <taxon>eudicotyledons</taxon>
        <taxon>Gunneridae</taxon>
        <taxon>Pentapetalae</taxon>
        <taxon>rosids</taxon>
        <taxon>fabids</taxon>
        <taxon>Cucurbitales</taxon>
        <taxon>Cucurbitaceae</taxon>
        <taxon>Benincaseae</taxon>
        <taxon>Cucumis</taxon>
    </lineage>
</organism>
<reference evidence="1 2" key="2">
    <citation type="journal article" date="2009" name="PLoS ONE">
        <title>An integrated genetic and cytogenetic map of the cucumber genome.</title>
        <authorList>
            <person name="Ren Y."/>
            <person name="Zhang Z."/>
            <person name="Liu J."/>
            <person name="Staub J.E."/>
            <person name="Han Y."/>
            <person name="Cheng Z."/>
            <person name="Li X."/>
            <person name="Lu J."/>
            <person name="Miao H."/>
            <person name="Kang H."/>
            <person name="Xie B."/>
            <person name="Gu X."/>
            <person name="Wang X."/>
            <person name="Du Y."/>
            <person name="Jin W."/>
            <person name="Huang S."/>
        </authorList>
    </citation>
    <scope>NUCLEOTIDE SEQUENCE [LARGE SCALE GENOMIC DNA]</scope>
    <source>
        <strain evidence="2">cv. 9930</strain>
    </source>
</reference>
<protein>
    <submittedName>
        <fullName evidence="1">Uncharacterized protein</fullName>
    </submittedName>
</protein>
<dbReference type="Gramene" id="KGN65662">
    <property type="protein sequence ID" value="KGN65662"/>
    <property type="gene ID" value="Csa_1G480170"/>
</dbReference>
<dbReference type="EMBL" id="CM002922">
    <property type="protein sequence ID" value="KGN65662.1"/>
    <property type="molecule type" value="Genomic_DNA"/>
</dbReference>
<reference evidence="1 2" key="4">
    <citation type="journal article" date="2011" name="BMC Genomics">
        <title>RNA-Seq improves annotation of protein-coding genes in the cucumber genome.</title>
        <authorList>
            <person name="Li Z."/>
            <person name="Zhang Z."/>
            <person name="Yan P."/>
            <person name="Huang S."/>
            <person name="Fei Z."/>
            <person name="Lin K."/>
        </authorList>
    </citation>
    <scope>NUCLEOTIDE SEQUENCE [LARGE SCALE GENOMIC DNA]</scope>
    <source>
        <strain evidence="2">cv. 9930</strain>
    </source>
</reference>
<reference evidence="1 2" key="1">
    <citation type="journal article" date="2009" name="Nat. Genet.">
        <title>The genome of the cucumber, Cucumis sativus L.</title>
        <authorList>
            <person name="Huang S."/>
            <person name="Li R."/>
            <person name="Zhang Z."/>
            <person name="Li L."/>
            <person name="Gu X."/>
            <person name="Fan W."/>
            <person name="Lucas W.J."/>
            <person name="Wang X."/>
            <person name="Xie B."/>
            <person name="Ni P."/>
            <person name="Ren Y."/>
            <person name="Zhu H."/>
            <person name="Li J."/>
            <person name="Lin K."/>
            <person name="Jin W."/>
            <person name="Fei Z."/>
            <person name="Li G."/>
            <person name="Staub J."/>
            <person name="Kilian A."/>
            <person name="van der Vossen E.A."/>
            <person name="Wu Y."/>
            <person name="Guo J."/>
            <person name="He J."/>
            <person name="Jia Z."/>
            <person name="Ren Y."/>
            <person name="Tian G."/>
            <person name="Lu Y."/>
            <person name="Ruan J."/>
            <person name="Qian W."/>
            <person name="Wang M."/>
            <person name="Huang Q."/>
            <person name="Li B."/>
            <person name="Xuan Z."/>
            <person name="Cao J."/>
            <person name="Asan"/>
            <person name="Wu Z."/>
            <person name="Zhang J."/>
            <person name="Cai Q."/>
            <person name="Bai Y."/>
            <person name="Zhao B."/>
            <person name="Han Y."/>
            <person name="Li Y."/>
            <person name="Li X."/>
            <person name="Wang S."/>
            <person name="Shi Q."/>
            <person name="Liu S."/>
            <person name="Cho W.K."/>
            <person name="Kim J.Y."/>
            <person name="Xu Y."/>
            <person name="Heller-Uszynska K."/>
            <person name="Miao H."/>
            <person name="Cheng Z."/>
            <person name="Zhang S."/>
            <person name="Wu J."/>
            <person name="Yang Y."/>
            <person name="Kang H."/>
            <person name="Li M."/>
            <person name="Liang H."/>
            <person name="Ren X."/>
            <person name="Shi Z."/>
            <person name="Wen M."/>
            <person name="Jian M."/>
            <person name="Yang H."/>
            <person name="Zhang G."/>
            <person name="Yang Z."/>
            <person name="Chen R."/>
            <person name="Liu S."/>
            <person name="Li J."/>
            <person name="Ma L."/>
            <person name="Liu H."/>
            <person name="Zhou Y."/>
            <person name="Zhao J."/>
            <person name="Fang X."/>
            <person name="Li G."/>
            <person name="Fang L."/>
            <person name="Li Y."/>
            <person name="Liu D."/>
            <person name="Zheng H."/>
            <person name="Zhang Y."/>
            <person name="Qin N."/>
            <person name="Li Z."/>
            <person name="Yang G."/>
            <person name="Yang S."/>
            <person name="Bolund L."/>
            <person name="Kristiansen K."/>
            <person name="Zheng H."/>
            <person name="Li S."/>
            <person name="Zhang X."/>
            <person name="Yang H."/>
            <person name="Wang J."/>
            <person name="Sun R."/>
            <person name="Zhang B."/>
            <person name="Jiang S."/>
            <person name="Wang J."/>
            <person name="Du Y."/>
            <person name="Li S."/>
        </authorList>
    </citation>
    <scope>NUCLEOTIDE SEQUENCE [LARGE SCALE GENOMIC DNA]</scope>
    <source>
        <strain evidence="2">cv. 9930</strain>
    </source>
</reference>
<gene>
    <name evidence="1" type="ORF">Csa_1G480170</name>
</gene>
<reference evidence="1 2" key="3">
    <citation type="journal article" date="2010" name="BMC Genomics">
        <title>Transcriptome sequencing and comparative analysis of cucumber flowers with different sex types.</title>
        <authorList>
            <person name="Guo S."/>
            <person name="Zheng Y."/>
            <person name="Joung J.G."/>
            <person name="Liu S."/>
            <person name="Zhang Z."/>
            <person name="Crasta O.R."/>
            <person name="Sobral B.W."/>
            <person name="Xu Y."/>
            <person name="Huang S."/>
            <person name="Fei Z."/>
        </authorList>
    </citation>
    <scope>NUCLEOTIDE SEQUENCE [LARGE SCALE GENOMIC DNA]</scope>
    <source>
        <strain evidence="2">cv. 9930</strain>
    </source>
</reference>
<sequence length="98" mass="10696">MMVLTLIGATIIPFRGRWCSVKPFQSIDDNNSSESGEKAPSWLIEAIKSFFDQENSKKKGVGSEADAKALTLADTVLNIDNGCRASSKSRIESDKKTN</sequence>
<name>A0A0A0LXV8_CUCSA</name>
<evidence type="ECO:0000313" key="1">
    <source>
        <dbReference type="EMBL" id="KGN65662.1"/>
    </source>
</evidence>